<dbReference type="InterPro" id="IPR027937">
    <property type="entry name" value="PRCD"/>
</dbReference>
<feature type="chain" id="PRO_5044198826" description="Secreted protein" evidence="1">
    <location>
        <begin position="21"/>
        <end position="77"/>
    </location>
</feature>
<protein>
    <recommendedName>
        <fullName evidence="4">Secreted protein</fullName>
    </recommendedName>
</protein>
<reference evidence="2" key="2">
    <citation type="submission" date="2025-08" db="UniProtKB">
        <authorList>
            <consortium name="Ensembl"/>
        </authorList>
    </citation>
    <scope>IDENTIFICATION</scope>
</reference>
<dbReference type="Pfam" id="PF15201">
    <property type="entry name" value="Rod_cone_degen"/>
    <property type="match status" value="1"/>
</dbReference>
<evidence type="ECO:0000313" key="2">
    <source>
        <dbReference type="Ensembl" id="ENSDCDP00010028736.1"/>
    </source>
</evidence>
<name>A0AAY4C827_9TELE</name>
<organism evidence="2 3">
    <name type="scientific">Denticeps clupeoides</name>
    <name type="common">denticle herring</name>
    <dbReference type="NCBI Taxonomy" id="299321"/>
    <lineage>
        <taxon>Eukaryota</taxon>
        <taxon>Metazoa</taxon>
        <taxon>Chordata</taxon>
        <taxon>Craniata</taxon>
        <taxon>Vertebrata</taxon>
        <taxon>Euteleostomi</taxon>
        <taxon>Actinopterygii</taxon>
        <taxon>Neopterygii</taxon>
        <taxon>Teleostei</taxon>
        <taxon>Clupei</taxon>
        <taxon>Clupeiformes</taxon>
        <taxon>Denticipitoidei</taxon>
        <taxon>Denticipitidae</taxon>
        <taxon>Denticeps</taxon>
    </lineage>
</organism>
<evidence type="ECO:0000313" key="3">
    <source>
        <dbReference type="Proteomes" id="UP000694580"/>
    </source>
</evidence>
<reference evidence="2 3" key="1">
    <citation type="submission" date="2020-06" db="EMBL/GenBank/DDBJ databases">
        <authorList>
            <consortium name="Wellcome Sanger Institute Data Sharing"/>
        </authorList>
    </citation>
    <scope>NUCLEOTIDE SEQUENCE [LARGE SCALE GENOMIC DNA]</scope>
</reference>
<keyword evidence="3" id="KW-1185">Reference proteome</keyword>
<reference evidence="2" key="3">
    <citation type="submission" date="2025-09" db="UniProtKB">
        <authorList>
            <consortium name="Ensembl"/>
        </authorList>
    </citation>
    <scope>IDENTIFICATION</scope>
</reference>
<proteinExistence type="predicted"/>
<keyword evidence="1" id="KW-0732">Signal</keyword>
<evidence type="ECO:0000256" key="1">
    <source>
        <dbReference type="SAM" id="SignalP"/>
    </source>
</evidence>
<sequence length="77" mass="8607">MCTTLMVLSTLALILRRRFSSRVGPCSSINGCKSEQILLFLSSLLSPSASLLIQTRLKPAFYTKNTLTTEHRLVLKH</sequence>
<dbReference type="AlphaFoldDB" id="A0AAY4C827"/>
<feature type="signal peptide" evidence="1">
    <location>
        <begin position="1"/>
        <end position="20"/>
    </location>
</feature>
<dbReference type="Proteomes" id="UP000694580">
    <property type="component" value="Chromosome 7"/>
</dbReference>
<evidence type="ECO:0008006" key="4">
    <source>
        <dbReference type="Google" id="ProtNLM"/>
    </source>
</evidence>
<dbReference type="GO" id="GO:0042622">
    <property type="term" value="C:photoreceptor outer segment membrane"/>
    <property type="evidence" value="ECO:0007669"/>
    <property type="project" value="InterPro"/>
</dbReference>
<dbReference type="Ensembl" id="ENSDCDT00010035511.1">
    <property type="protein sequence ID" value="ENSDCDP00010028736.1"/>
    <property type="gene ID" value="ENSDCDG00010018146.1"/>
</dbReference>
<accession>A0AAY4C827</accession>